<protein>
    <submittedName>
        <fullName evidence="2">Alpha/beta fold hydrolase</fullName>
    </submittedName>
</protein>
<dbReference type="PANTHER" id="PTHR36837:SF4">
    <property type="entry name" value="BLR0908 PROTEIN"/>
    <property type="match status" value="1"/>
</dbReference>
<feature type="domain" description="AB hydrolase-1" evidence="1">
    <location>
        <begin position="48"/>
        <end position="125"/>
    </location>
</feature>
<accession>A0ABT7AMX5</accession>
<proteinExistence type="predicted"/>
<dbReference type="PANTHER" id="PTHR36837">
    <property type="entry name" value="POLY(3-HYDROXYALKANOATE) POLYMERASE SUBUNIT PHAC"/>
    <property type="match status" value="1"/>
</dbReference>
<dbReference type="InterPro" id="IPR000073">
    <property type="entry name" value="AB_hydrolase_1"/>
</dbReference>
<organism evidence="2 3">
    <name type="scientific">Chelatococcus albus</name>
    <dbReference type="NCBI Taxonomy" id="3047466"/>
    <lineage>
        <taxon>Bacteria</taxon>
        <taxon>Pseudomonadati</taxon>
        <taxon>Pseudomonadota</taxon>
        <taxon>Alphaproteobacteria</taxon>
        <taxon>Hyphomicrobiales</taxon>
        <taxon>Chelatococcaceae</taxon>
        <taxon>Chelatococcus</taxon>
    </lineage>
</organism>
<comment type="caution">
    <text evidence="2">The sequence shown here is derived from an EMBL/GenBank/DDBJ whole genome shotgun (WGS) entry which is preliminary data.</text>
</comment>
<evidence type="ECO:0000259" key="1">
    <source>
        <dbReference type="Pfam" id="PF00561"/>
    </source>
</evidence>
<dbReference type="RefSeq" id="WP_283741910.1">
    <property type="nucleotide sequence ID" value="NZ_JASJEV010000014.1"/>
</dbReference>
<dbReference type="Gene3D" id="3.40.50.1820">
    <property type="entry name" value="alpha/beta hydrolase"/>
    <property type="match status" value="1"/>
</dbReference>
<reference evidence="2 3" key="1">
    <citation type="submission" date="2023-05" db="EMBL/GenBank/DDBJ databases">
        <title>Chelatococcus sp. nov., a moderately thermophilic bacterium isolated from hot spring microbial mat.</title>
        <authorList>
            <person name="Hu C.-J."/>
            <person name="Li W.-J."/>
        </authorList>
    </citation>
    <scope>NUCLEOTIDE SEQUENCE [LARGE SCALE GENOMIC DNA]</scope>
    <source>
        <strain evidence="2 3">SYSU G07232</strain>
    </source>
</reference>
<dbReference type="InterPro" id="IPR029058">
    <property type="entry name" value="AB_hydrolase_fold"/>
</dbReference>
<dbReference type="EMBL" id="JASJEV010000014">
    <property type="protein sequence ID" value="MDJ1159911.1"/>
    <property type="molecule type" value="Genomic_DNA"/>
</dbReference>
<keyword evidence="3" id="KW-1185">Reference proteome</keyword>
<gene>
    <name evidence="2" type="ORF">QNA08_16965</name>
</gene>
<evidence type="ECO:0000313" key="3">
    <source>
        <dbReference type="Proteomes" id="UP001321492"/>
    </source>
</evidence>
<evidence type="ECO:0000313" key="2">
    <source>
        <dbReference type="EMBL" id="MDJ1159911.1"/>
    </source>
</evidence>
<sequence length="312" mass="33297">MVASGRHWRLRAYAGPDARPSLLIVSAPIKRPYIWDLAPSVSAVRHCLRRGSGVYLLEWTPPGSEDGAGLDEYAGDAIGEAAALVSREAQGAKPALIGHSLGGTLAAIFGAYAPDSIRALALLGAPLCFRAGTSRFRDALVTLAPGGLAAMQAVPGSLVSQLGVLASPGSFLWSRWADAVASLADPEAWDIHMRVERWALDEVPVSGRLVDQILQGLYRDDRFCGGTLPVRGRTVGPSSLHVPTLAVVNTADDIASPASVTPFLRAMPNSDVRLLEYGGEIGVGLQHVAILTGRRAYAHVWPEIFAWLERWR</sequence>
<dbReference type="GO" id="GO:0016787">
    <property type="term" value="F:hydrolase activity"/>
    <property type="evidence" value="ECO:0007669"/>
    <property type="project" value="UniProtKB-KW"/>
</dbReference>
<dbReference type="Proteomes" id="UP001321492">
    <property type="component" value="Unassembled WGS sequence"/>
</dbReference>
<dbReference type="Pfam" id="PF00561">
    <property type="entry name" value="Abhydrolase_1"/>
    <property type="match status" value="1"/>
</dbReference>
<name>A0ABT7AMX5_9HYPH</name>
<dbReference type="InterPro" id="IPR051321">
    <property type="entry name" value="PHA/PHB_synthase"/>
</dbReference>
<keyword evidence="2" id="KW-0378">Hydrolase</keyword>
<dbReference type="SUPFAM" id="SSF53474">
    <property type="entry name" value="alpha/beta-Hydrolases"/>
    <property type="match status" value="1"/>
</dbReference>